<reference evidence="2 3" key="1">
    <citation type="submission" date="2017-12" db="EMBL/GenBank/DDBJ databases">
        <title>Phylogenetic diversity of female urinary microbiome.</title>
        <authorList>
            <person name="Thomas-White K."/>
            <person name="Wolfe A.J."/>
        </authorList>
    </citation>
    <scope>NUCLEOTIDE SEQUENCE [LARGE SCALE GENOMIC DNA]</scope>
    <source>
        <strain evidence="2 3">UMB0898</strain>
    </source>
</reference>
<evidence type="ECO:0000313" key="3">
    <source>
        <dbReference type="Proteomes" id="UP000234384"/>
    </source>
</evidence>
<organism evidence="2 3">
    <name type="scientific">Falseniella ignava</name>
    <dbReference type="NCBI Taxonomy" id="137730"/>
    <lineage>
        <taxon>Bacteria</taxon>
        <taxon>Bacillati</taxon>
        <taxon>Bacillota</taxon>
        <taxon>Bacilli</taxon>
        <taxon>Lactobacillales</taxon>
        <taxon>Aerococcaceae</taxon>
        <taxon>Falseniella</taxon>
    </lineage>
</organism>
<dbReference type="InterPro" id="IPR010982">
    <property type="entry name" value="Lambda_DNA-bd_dom_sf"/>
</dbReference>
<dbReference type="SUPFAM" id="SSF47413">
    <property type="entry name" value="lambda repressor-like DNA-binding domains"/>
    <property type="match status" value="1"/>
</dbReference>
<evidence type="ECO:0000313" key="2">
    <source>
        <dbReference type="EMBL" id="PKY89727.1"/>
    </source>
</evidence>
<accession>A0A2I1K294</accession>
<dbReference type="GO" id="GO:0003677">
    <property type="term" value="F:DNA binding"/>
    <property type="evidence" value="ECO:0007669"/>
    <property type="project" value="InterPro"/>
</dbReference>
<dbReference type="EMBL" id="PKHE01000005">
    <property type="protein sequence ID" value="PKY89727.1"/>
    <property type="molecule type" value="Genomic_DNA"/>
</dbReference>
<gene>
    <name evidence="2" type="ORF">CYJ57_03195</name>
</gene>
<evidence type="ECO:0000259" key="1">
    <source>
        <dbReference type="PROSITE" id="PS50943"/>
    </source>
</evidence>
<dbReference type="InterPro" id="IPR001387">
    <property type="entry name" value="Cro/C1-type_HTH"/>
</dbReference>
<feature type="domain" description="HTH cro/C1-type" evidence="1">
    <location>
        <begin position="4"/>
        <end position="58"/>
    </location>
</feature>
<proteinExistence type="predicted"/>
<dbReference type="CDD" id="cd00093">
    <property type="entry name" value="HTH_XRE"/>
    <property type="match status" value="1"/>
</dbReference>
<dbReference type="SMART" id="SM00530">
    <property type="entry name" value="HTH_XRE"/>
    <property type="match status" value="1"/>
</dbReference>
<dbReference type="RefSeq" id="WP_101954047.1">
    <property type="nucleotide sequence ID" value="NZ_PKHE01000005.1"/>
</dbReference>
<sequence>MYTIKQARQLAGYTQKEIADKLKVSETTFFKYENYITYMRMDTAFQFSKLVNLDIDDIFFTKEVRKFSTT</sequence>
<dbReference type="AlphaFoldDB" id="A0A2I1K294"/>
<dbReference type="Proteomes" id="UP000234384">
    <property type="component" value="Unassembled WGS sequence"/>
</dbReference>
<dbReference type="Pfam" id="PF01381">
    <property type="entry name" value="HTH_3"/>
    <property type="match status" value="1"/>
</dbReference>
<dbReference type="Gene3D" id="1.10.260.40">
    <property type="entry name" value="lambda repressor-like DNA-binding domains"/>
    <property type="match status" value="1"/>
</dbReference>
<name>A0A2I1K294_9LACT</name>
<comment type="caution">
    <text evidence="2">The sequence shown here is derived from an EMBL/GenBank/DDBJ whole genome shotgun (WGS) entry which is preliminary data.</text>
</comment>
<protein>
    <submittedName>
        <fullName evidence="2">XRE family transcriptional regulator</fullName>
    </submittedName>
</protein>
<dbReference type="PROSITE" id="PS50943">
    <property type="entry name" value="HTH_CROC1"/>
    <property type="match status" value="1"/>
</dbReference>
<dbReference type="OrthoDB" id="2223110at2"/>